<dbReference type="Proteomes" id="UP000800036">
    <property type="component" value="Unassembled WGS sequence"/>
</dbReference>
<dbReference type="EMBL" id="ML976741">
    <property type="protein sequence ID" value="KAF1966784.1"/>
    <property type="molecule type" value="Genomic_DNA"/>
</dbReference>
<dbReference type="OrthoDB" id="3811291at2759"/>
<name>A0A6A5UQ17_9PLEO</name>
<accession>A0A6A5UQ17</accession>
<reference evidence="1" key="1">
    <citation type="journal article" date="2020" name="Stud. Mycol.">
        <title>101 Dothideomycetes genomes: a test case for predicting lifestyles and emergence of pathogens.</title>
        <authorList>
            <person name="Haridas S."/>
            <person name="Albert R."/>
            <person name="Binder M."/>
            <person name="Bloem J."/>
            <person name="Labutti K."/>
            <person name="Salamov A."/>
            <person name="Andreopoulos B."/>
            <person name="Baker S."/>
            <person name="Barry K."/>
            <person name="Bills G."/>
            <person name="Bluhm B."/>
            <person name="Cannon C."/>
            <person name="Castanera R."/>
            <person name="Culley D."/>
            <person name="Daum C."/>
            <person name="Ezra D."/>
            <person name="Gonzalez J."/>
            <person name="Henrissat B."/>
            <person name="Kuo A."/>
            <person name="Liang C."/>
            <person name="Lipzen A."/>
            <person name="Lutzoni F."/>
            <person name="Magnuson J."/>
            <person name="Mondo S."/>
            <person name="Nolan M."/>
            <person name="Ohm R."/>
            <person name="Pangilinan J."/>
            <person name="Park H.-J."/>
            <person name="Ramirez L."/>
            <person name="Alfaro M."/>
            <person name="Sun H."/>
            <person name="Tritt A."/>
            <person name="Yoshinaga Y."/>
            <person name="Zwiers L.-H."/>
            <person name="Turgeon B."/>
            <person name="Goodwin S."/>
            <person name="Spatafora J."/>
            <person name="Crous P."/>
            <person name="Grigoriev I."/>
        </authorList>
    </citation>
    <scope>NUCLEOTIDE SEQUENCE</scope>
    <source>
        <strain evidence="1">CBS 107.79</strain>
    </source>
</reference>
<dbReference type="AlphaFoldDB" id="A0A6A5UQ17"/>
<proteinExistence type="predicted"/>
<feature type="non-terminal residue" evidence="1">
    <location>
        <position position="95"/>
    </location>
</feature>
<gene>
    <name evidence="1" type="ORF">BU23DRAFT_377144</name>
</gene>
<evidence type="ECO:0000313" key="2">
    <source>
        <dbReference type="Proteomes" id="UP000800036"/>
    </source>
</evidence>
<keyword evidence="2" id="KW-1185">Reference proteome</keyword>
<feature type="non-terminal residue" evidence="1">
    <location>
        <position position="1"/>
    </location>
</feature>
<sequence length="95" mass="10634">DAAIALTVLTNGTHSPLTIATITYVPLLPEYPQTSTIGYSYCFQYCRKQKGPPKRTTSVFLGGPAMRYRYECTGIKRCEYLDNELANLSHTHVTD</sequence>
<evidence type="ECO:0000313" key="1">
    <source>
        <dbReference type="EMBL" id="KAF1966784.1"/>
    </source>
</evidence>
<organism evidence="1 2">
    <name type="scientific">Bimuria novae-zelandiae CBS 107.79</name>
    <dbReference type="NCBI Taxonomy" id="1447943"/>
    <lineage>
        <taxon>Eukaryota</taxon>
        <taxon>Fungi</taxon>
        <taxon>Dikarya</taxon>
        <taxon>Ascomycota</taxon>
        <taxon>Pezizomycotina</taxon>
        <taxon>Dothideomycetes</taxon>
        <taxon>Pleosporomycetidae</taxon>
        <taxon>Pleosporales</taxon>
        <taxon>Massarineae</taxon>
        <taxon>Didymosphaeriaceae</taxon>
        <taxon>Bimuria</taxon>
    </lineage>
</organism>
<protein>
    <submittedName>
        <fullName evidence="1">Uncharacterized protein</fullName>
    </submittedName>
</protein>